<gene>
    <name evidence="2" type="ORF">CVT25_002620</name>
</gene>
<feature type="transmembrane region" description="Helical" evidence="1">
    <location>
        <begin position="37"/>
        <end position="57"/>
    </location>
</feature>
<dbReference type="InParanoid" id="A0A409WLQ9"/>
<organism evidence="2 3">
    <name type="scientific">Psilocybe cyanescens</name>
    <dbReference type="NCBI Taxonomy" id="93625"/>
    <lineage>
        <taxon>Eukaryota</taxon>
        <taxon>Fungi</taxon>
        <taxon>Dikarya</taxon>
        <taxon>Basidiomycota</taxon>
        <taxon>Agaricomycotina</taxon>
        <taxon>Agaricomycetes</taxon>
        <taxon>Agaricomycetidae</taxon>
        <taxon>Agaricales</taxon>
        <taxon>Agaricineae</taxon>
        <taxon>Strophariaceae</taxon>
        <taxon>Psilocybe</taxon>
    </lineage>
</organism>
<evidence type="ECO:0000256" key="1">
    <source>
        <dbReference type="SAM" id="Phobius"/>
    </source>
</evidence>
<evidence type="ECO:0000313" key="3">
    <source>
        <dbReference type="Proteomes" id="UP000283269"/>
    </source>
</evidence>
<proteinExistence type="predicted"/>
<keyword evidence="3" id="KW-1185">Reference proteome</keyword>
<keyword evidence="1" id="KW-0812">Transmembrane</keyword>
<keyword evidence="1" id="KW-1133">Transmembrane helix</keyword>
<name>A0A409WLQ9_PSICY</name>
<evidence type="ECO:0000313" key="2">
    <source>
        <dbReference type="EMBL" id="PPQ79458.1"/>
    </source>
</evidence>
<feature type="transmembrane region" description="Helical" evidence="1">
    <location>
        <begin position="139"/>
        <end position="159"/>
    </location>
</feature>
<protein>
    <submittedName>
        <fullName evidence="2">Uncharacterized protein</fullName>
    </submittedName>
</protein>
<reference evidence="2 3" key="1">
    <citation type="journal article" date="2018" name="Evol. Lett.">
        <title>Horizontal gene cluster transfer increased hallucinogenic mushroom diversity.</title>
        <authorList>
            <person name="Reynolds H.T."/>
            <person name="Vijayakumar V."/>
            <person name="Gluck-Thaler E."/>
            <person name="Korotkin H.B."/>
            <person name="Matheny P.B."/>
            <person name="Slot J.C."/>
        </authorList>
    </citation>
    <scope>NUCLEOTIDE SEQUENCE [LARGE SCALE GENOMIC DNA]</scope>
    <source>
        <strain evidence="2 3">2631</strain>
    </source>
</reference>
<comment type="caution">
    <text evidence="2">The sequence shown here is derived from an EMBL/GenBank/DDBJ whole genome shotgun (WGS) entry which is preliminary data.</text>
</comment>
<accession>A0A409WLQ9</accession>
<dbReference type="AlphaFoldDB" id="A0A409WLQ9"/>
<keyword evidence="1" id="KW-0472">Membrane</keyword>
<feature type="transmembrane region" description="Helical" evidence="1">
    <location>
        <begin position="103"/>
        <end position="119"/>
    </location>
</feature>
<sequence length="208" mass="24387">MQAPTLRIIESDEEASLHPRAIWNHWKKNVIWDPRSYYGVLEFFGMLVIYLLYMTLQDMEDDVWYRLTKFTSGLLLSVPIAILHWYSNNRRSASILTRSKTHLYTLLFIAVKIFVSQLIGLQISLKCRYNCELRNYVDFLLWLSILILFWTSYVVYTLARNPRKDPILAELPSPIDLPEDESQRAWASLTIADGIEDDSLEPEGQLRL</sequence>
<dbReference type="EMBL" id="NHYD01003375">
    <property type="protein sequence ID" value="PPQ79458.1"/>
    <property type="molecule type" value="Genomic_DNA"/>
</dbReference>
<feature type="transmembrane region" description="Helical" evidence="1">
    <location>
        <begin position="63"/>
        <end position="83"/>
    </location>
</feature>
<dbReference type="Proteomes" id="UP000283269">
    <property type="component" value="Unassembled WGS sequence"/>
</dbReference>
<dbReference type="OrthoDB" id="2922612at2759"/>